<dbReference type="PROSITE" id="PS50804">
    <property type="entry name" value="SCAN_BOX"/>
    <property type="match status" value="1"/>
</dbReference>
<protein>
    <recommendedName>
        <fullName evidence="3">SCAN box domain-containing protein</fullName>
    </recommendedName>
</protein>
<accession>A0A8D2K4G9</accession>
<sequence length="140" mass="15226">GESPTELVVPVKQEAEGLAPGSSWHRFRRFHLGDASGPHEALGLLRALCGDRRRPEVQTKERVLEPLVLEQFLSALPADTQAWVCSGEEAVALLELSWVSLTGLRPRRGGGRGAGKPRGSRGKTLQVSRAPKTLAYLRVL</sequence>
<organism evidence="4 5">
    <name type="scientific">Theropithecus gelada</name>
    <name type="common">Gelada baboon</name>
    <dbReference type="NCBI Taxonomy" id="9565"/>
    <lineage>
        <taxon>Eukaryota</taxon>
        <taxon>Metazoa</taxon>
        <taxon>Chordata</taxon>
        <taxon>Craniata</taxon>
        <taxon>Vertebrata</taxon>
        <taxon>Euteleostomi</taxon>
        <taxon>Mammalia</taxon>
        <taxon>Eutheria</taxon>
        <taxon>Euarchontoglires</taxon>
        <taxon>Primates</taxon>
        <taxon>Haplorrhini</taxon>
        <taxon>Catarrhini</taxon>
        <taxon>Cercopithecidae</taxon>
        <taxon>Cercopithecinae</taxon>
        <taxon>Theropithecus</taxon>
    </lineage>
</organism>
<dbReference type="PANTHER" id="PTHR45935:SF15">
    <property type="entry name" value="SCAN BOX DOMAIN-CONTAINING PROTEIN"/>
    <property type="match status" value="1"/>
</dbReference>
<dbReference type="SUPFAM" id="SSF47353">
    <property type="entry name" value="Retrovirus capsid dimerization domain-like"/>
    <property type="match status" value="1"/>
</dbReference>
<dbReference type="InterPro" id="IPR038269">
    <property type="entry name" value="SCAN_sf"/>
</dbReference>
<reference evidence="4" key="1">
    <citation type="submission" date="2018-05" db="EMBL/GenBank/DDBJ databases">
        <title>Whole genome of Theropithecus gelada.</title>
        <authorList>
            <person name="Chiou K.L."/>
            <person name="Snyder-Mackler N."/>
        </authorList>
    </citation>
    <scope>NUCLEOTIDE SEQUENCE [LARGE SCALE GENOMIC DNA]</scope>
</reference>
<dbReference type="PANTHER" id="PTHR45935">
    <property type="entry name" value="PROTEIN ZBED8-RELATED"/>
    <property type="match status" value="1"/>
</dbReference>
<evidence type="ECO:0000313" key="5">
    <source>
        <dbReference type="Proteomes" id="UP000694411"/>
    </source>
</evidence>
<reference evidence="4" key="3">
    <citation type="submission" date="2025-09" db="UniProtKB">
        <authorList>
            <consortium name="Ensembl"/>
        </authorList>
    </citation>
    <scope>IDENTIFICATION</scope>
</reference>
<dbReference type="InterPro" id="IPR050916">
    <property type="entry name" value="SCAN-C2H2_zinc_finger"/>
</dbReference>
<dbReference type="AlphaFoldDB" id="A0A8D2K4G9"/>
<evidence type="ECO:0000256" key="1">
    <source>
        <dbReference type="ARBA" id="ARBA00023242"/>
    </source>
</evidence>
<keyword evidence="1 2" id="KW-0539">Nucleus</keyword>
<evidence type="ECO:0000259" key="3">
    <source>
        <dbReference type="PROSITE" id="PS50804"/>
    </source>
</evidence>
<dbReference type="Pfam" id="PF02023">
    <property type="entry name" value="SCAN"/>
    <property type="match status" value="1"/>
</dbReference>
<dbReference type="SMART" id="SM00431">
    <property type="entry name" value="SCAN"/>
    <property type="match status" value="1"/>
</dbReference>
<keyword evidence="5" id="KW-1185">Reference proteome</keyword>
<dbReference type="Ensembl" id="ENSTGET00000027419.1">
    <property type="protein sequence ID" value="ENSTGEP00000022972.1"/>
    <property type="gene ID" value="ENSTGEG00000018601.1"/>
</dbReference>
<dbReference type="Gene3D" id="1.10.4020.10">
    <property type="entry name" value="DNA breaking-rejoining enzymes"/>
    <property type="match status" value="1"/>
</dbReference>
<dbReference type="GO" id="GO:0005634">
    <property type="term" value="C:nucleus"/>
    <property type="evidence" value="ECO:0007669"/>
    <property type="project" value="UniProtKB-SubCell"/>
</dbReference>
<evidence type="ECO:0000256" key="2">
    <source>
        <dbReference type="PROSITE-ProRule" id="PRU00187"/>
    </source>
</evidence>
<reference evidence="4" key="2">
    <citation type="submission" date="2025-08" db="UniProtKB">
        <authorList>
            <consortium name="Ensembl"/>
        </authorList>
    </citation>
    <scope>IDENTIFICATION</scope>
</reference>
<dbReference type="InterPro" id="IPR003309">
    <property type="entry name" value="SCAN_dom"/>
</dbReference>
<proteinExistence type="predicted"/>
<evidence type="ECO:0000313" key="4">
    <source>
        <dbReference type="Ensembl" id="ENSTGEP00000022972.1"/>
    </source>
</evidence>
<feature type="domain" description="SCAN box" evidence="3">
    <location>
        <begin position="26"/>
        <end position="95"/>
    </location>
</feature>
<name>A0A8D2K4G9_THEGE</name>
<comment type="subcellular location">
    <subcellularLocation>
        <location evidence="2">Nucleus</location>
    </subcellularLocation>
</comment>
<dbReference type="Proteomes" id="UP000694411">
    <property type="component" value="Chromosome 7a"/>
</dbReference>